<gene>
    <name evidence="3" type="ORF">LATKL145_01450</name>
</gene>
<dbReference type="Proteomes" id="UP001437574">
    <property type="component" value="Unassembled WGS sequence"/>
</dbReference>
<sequence>MAETDIKSAISNGNDDKKTEPTAPVVQSEPAVIQPAQSTTGGGEKTVAKDPKGMFDYSNCETYKVARGDKLIDVAFKYHVALQQLRYFNHLDKTTMAIKPDQILYIPNKPINVPVGK</sequence>
<dbReference type="InterPro" id="IPR036779">
    <property type="entry name" value="LysM_dom_sf"/>
</dbReference>
<name>A0ABC9VKL1_LACAM</name>
<comment type="caution">
    <text evidence="3">The sequence shown here is derived from an EMBL/GenBank/DDBJ whole genome shotgun (WGS) entry which is preliminary data.</text>
</comment>
<protein>
    <recommendedName>
        <fullName evidence="2">LysM domain-containing protein</fullName>
    </recommendedName>
</protein>
<feature type="domain" description="LysM" evidence="2">
    <location>
        <begin position="61"/>
        <end position="106"/>
    </location>
</feature>
<dbReference type="AlphaFoldDB" id="A0ABC9VKL1"/>
<accession>A0ABC9VKL1</accession>
<proteinExistence type="predicted"/>
<dbReference type="SUPFAM" id="SSF54106">
    <property type="entry name" value="LysM domain"/>
    <property type="match status" value="1"/>
</dbReference>
<dbReference type="PROSITE" id="PS51782">
    <property type="entry name" value="LYSM"/>
    <property type="match status" value="1"/>
</dbReference>
<dbReference type="Gene3D" id="3.10.350.10">
    <property type="entry name" value="LysM domain"/>
    <property type="match status" value="1"/>
</dbReference>
<dbReference type="RefSeq" id="WP_353302363.1">
    <property type="nucleotide sequence ID" value="NZ_BAAAAK010000001.1"/>
</dbReference>
<dbReference type="EMBL" id="BAAAAK010000001">
    <property type="protein sequence ID" value="GAA0041735.1"/>
    <property type="molecule type" value="Genomic_DNA"/>
</dbReference>
<evidence type="ECO:0000259" key="2">
    <source>
        <dbReference type="PROSITE" id="PS51782"/>
    </source>
</evidence>
<evidence type="ECO:0000313" key="4">
    <source>
        <dbReference type="Proteomes" id="UP001437574"/>
    </source>
</evidence>
<evidence type="ECO:0000256" key="1">
    <source>
        <dbReference type="SAM" id="MobiDB-lite"/>
    </source>
</evidence>
<feature type="region of interest" description="Disordered" evidence="1">
    <location>
        <begin position="1"/>
        <end position="51"/>
    </location>
</feature>
<reference evidence="4" key="2">
    <citation type="submission" date="2024-01" db="EMBL/GenBank/DDBJ databases">
        <title>Draft genome sequence of Lactobacillus amylovorus strain TKL145.</title>
        <authorList>
            <person name="Tohno M."/>
            <person name="Tanizawa Y."/>
        </authorList>
    </citation>
    <scope>NUCLEOTIDE SEQUENCE [LARGE SCALE GENOMIC DNA]</scope>
    <source>
        <strain evidence="4">TKL145</strain>
    </source>
</reference>
<reference evidence="3 4" key="1">
    <citation type="journal article" date="2024" name="Int. J. Syst. Evol. Microbiol.">
        <title>Proposal of Lactobacillus amylovorus subsp. animalis subsp. nov. and an emended description of Lactobacillus amylovorus.</title>
        <authorList>
            <person name="Yamane K."/>
            <person name="Tanizawa Y."/>
            <person name="Kobayashi H."/>
            <person name="Kamizono T."/>
            <person name="Kojima Y."/>
            <person name="Takagi H."/>
            <person name="Tohno M."/>
        </authorList>
    </citation>
    <scope>NUCLEOTIDE SEQUENCE [LARGE SCALE GENOMIC DNA]</scope>
    <source>
        <strain evidence="3 4">TKL145</strain>
    </source>
</reference>
<organism evidence="3 4">
    <name type="scientific">Lactobacillus amylovorus subsp. animalium</name>
    <dbReference type="NCBI Taxonomy" id="3378536"/>
    <lineage>
        <taxon>Bacteria</taxon>
        <taxon>Bacillati</taxon>
        <taxon>Bacillota</taxon>
        <taxon>Bacilli</taxon>
        <taxon>Lactobacillales</taxon>
        <taxon>Lactobacillaceae</taxon>
        <taxon>Lactobacillus</taxon>
    </lineage>
</organism>
<dbReference type="InterPro" id="IPR018392">
    <property type="entry name" value="LysM"/>
</dbReference>
<dbReference type="Pfam" id="PF01476">
    <property type="entry name" value="LysM"/>
    <property type="match status" value="1"/>
</dbReference>
<dbReference type="CDD" id="cd00118">
    <property type="entry name" value="LysM"/>
    <property type="match status" value="1"/>
</dbReference>
<evidence type="ECO:0000313" key="3">
    <source>
        <dbReference type="EMBL" id="GAA0041735.1"/>
    </source>
</evidence>